<gene>
    <name evidence="3" type="ORF">HGRIS_004768</name>
</gene>
<dbReference type="InterPro" id="IPR036778">
    <property type="entry name" value="OHCU_decarboxylase_sf"/>
</dbReference>
<keyword evidence="4" id="KW-1185">Reference proteome</keyword>
<dbReference type="PANTHER" id="PTHR37987:SF1">
    <property type="entry name" value="OXO-4-HYDROXY-4-CARBOXY-5-UREIDOIMIDAZOLINE DECARBOXYLASE DOMAIN-CONTAINING PROTEIN"/>
    <property type="match status" value="1"/>
</dbReference>
<dbReference type="Proteomes" id="UP001556367">
    <property type="component" value="Unassembled WGS sequence"/>
</dbReference>
<proteinExistence type="predicted"/>
<reference evidence="4" key="1">
    <citation type="submission" date="2024-06" db="EMBL/GenBank/DDBJ databases">
        <title>Multi-omics analyses provide insights into the biosynthesis of the anticancer antibiotic pleurotin in Hohenbuehelia grisea.</title>
        <authorList>
            <person name="Weaver J.A."/>
            <person name="Alberti F."/>
        </authorList>
    </citation>
    <scope>NUCLEOTIDE SEQUENCE [LARGE SCALE GENOMIC DNA]</scope>
    <source>
        <strain evidence="4">T-177</strain>
    </source>
</reference>
<dbReference type="EMBL" id="JASNQZ010000008">
    <property type="protein sequence ID" value="KAL0953546.1"/>
    <property type="molecule type" value="Genomic_DNA"/>
</dbReference>
<organism evidence="3 4">
    <name type="scientific">Hohenbuehelia grisea</name>
    <dbReference type="NCBI Taxonomy" id="104357"/>
    <lineage>
        <taxon>Eukaryota</taxon>
        <taxon>Fungi</taxon>
        <taxon>Dikarya</taxon>
        <taxon>Basidiomycota</taxon>
        <taxon>Agaricomycotina</taxon>
        <taxon>Agaricomycetes</taxon>
        <taxon>Agaricomycetidae</taxon>
        <taxon>Agaricales</taxon>
        <taxon>Pleurotineae</taxon>
        <taxon>Pleurotaceae</taxon>
        <taxon>Hohenbuehelia</taxon>
    </lineage>
</organism>
<evidence type="ECO:0000313" key="3">
    <source>
        <dbReference type="EMBL" id="KAL0953546.1"/>
    </source>
</evidence>
<sequence>MSGLPSLASINEGQRAPLVQALAILLEFPETLHDELIPSLITAIQARSATPIASYNELIDVAFEQISNWDQHLRAKFIAGHPRIGESKNLSALSAKEQGSAGAAAPTPPDVLGRLAHLNECYEQRYPGLRYITFVNGRSRAAIALEMEEVLAIEHSLSPTEPPVSSFEPVEVEGDTWVAELTRAVVDVGRIAKSRLKSLGVD</sequence>
<dbReference type="Gene3D" id="1.10.3330.10">
    <property type="entry name" value="Oxo-4-hydroxy-4-carboxy-5-ureidoimidazoline decarboxylase"/>
    <property type="match status" value="1"/>
</dbReference>
<accession>A0ABR3JE56</accession>
<dbReference type="PANTHER" id="PTHR37987">
    <property type="entry name" value="CHROMOSOME 9, WHOLE GENOME SHOTGUN SEQUENCE"/>
    <property type="match status" value="1"/>
</dbReference>
<feature type="domain" description="Oxo-4-hydroxy-4-carboxy-5-ureidoimidazoline decarboxylase" evidence="2">
    <location>
        <begin position="31"/>
        <end position="151"/>
    </location>
</feature>
<dbReference type="SUPFAM" id="SSF158694">
    <property type="entry name" value="UraD-Like"/>
    <property type="match status" value="1"/>
</dbReference>
<dbReference type="InterPro" id="IPR018020">
    <property type="entry name" value="OHCU_decarboxylase"/>
</dbReference>
<evidence type="ECO:0000259" key="2">
    <source>
        <dbReference type="Pfam" id="PF09349"/>
    </source>
</evidence>
<evidence type="ECO:0000256" key="1">
    <source>
        <dbReference type="ARBA" id="ARBA00022631"/>
    </source>
</evidence>
<keyword evidence="1" id="KW-0659">Purine metabolism</keyword>
<comment type="caution">
    <text evidence="3">The sequence shown here is derived from an EMBL/GenBank/DDBJ whole genome shotgun (WGS) entry which is preliminary data.</text>
</comment>
<name>A0ABR3JE56_9AGAR</name>
<evidence type="ECO:0000313" key="4">
    <source>
        <dbReference type="Proteomes" id="UP001556367"/>
    </source>
</evidence>
<dbReference type="Pfam" id="PF09349">
    <property type="entry name" value="OHCU_decarbox"/>
    <property type="match status" value="1"/>
</dbReference>
<protein>
    <recommendedName>
        <fullName evidence="2">Oxo-4-hydroxy-4-carboxy-5-ureidoimidazoline decarboxylase domain-containing protein</fullName>
    </recommendedName>
</protein>